<dbReference type="OrthoDB" id="306912at2759"/>
<evidence type="ECO:0000313" key="2">
    <source>
        <dbReference type="Proteomes" id="UP000692954"/>
    </source>
</evidence>
<gene>
    <name evidence="1" type="ORF">PSON_ATCC_30995.1.T0280388</name>
</gene>
<keyword evidence="2" id="KW-1185">Reference proteome</keyword>
<evidence type="ECO:0000313" key="1">
    <source>
        <dbReference type="EMBL" id="CAD8072033.1"/>
    </source>
</evidence>
<reference evidence="1" key="1">
    <citation type="submission" date="2021-01" db="EMBL/GenBank/DDBJ databases">
        <authorList>
            <consortium name="Genoscope - CEA"/>
            <person name="William W."/>
        </authorList>
    </citation>
    <scope>NUCLEOTIDE SEQUENCE</scope>
</reference>
<proteinExistence type="predicted"/>
<comment type="caution">
    <text evidence="1">The sequence shown here is derived from an EMBL/GenBank/DDBJ whole genome shotgun (WGS) entry which is preliminary data.</text>
</comment>
<dbReference type="Proteomes" id="UP000692954">
    <property type="component" value="Unassembled WGS sequence"/>
</dbReference>
<organism evidence="1 2">
    <name type="scientific">Paramecium sonneborni</name>
    <dbReference type="NCBI Taxonomy" id="65129"/>
    <lineage>
        <taxon>Eukaryota</taxon>
        <taxon>Sar</taxon>
        <taxon>Alveolata</taxon>
        <taxon>Ciliophora</taxon>
        <taxon>Intramacronucleata</taxon>
        <taxon>Oligohymenophorea</taxon>
        <taxon>Peniculida</taxon>
        <taxon>Parameciidae</taxon>
        <taxon>Paramecium</taxon>
    </lineage>
</organism>
<name>A0A8S1M2L6_9CILI</name>
<protein>
    <submittedName>
        <fullName evidence="1">Uncharacterized protein</fullName>
    </submittedName>
</protein>
<dbReference type="EMBL" id="CAJJDN010000028">
    <property type="protein sequence ID" value="CAD8072033.1"/>
    <property type="molecule type" value="Genomic_DNA"/>
</dbReference>
<dbReference type="AlphaFoldDB" id="A0A8S1M2L6"/>
<accession>A0A8S1M2L6</accession>
<sequence>MLSNEYLTKVAQLLGMTSHYETKLEEQRIKLSITPHFQARTIYNLLITDSKGIMRKDLINLFRNFILNISQRELDYIFQLYSSDNLYINWEDFSQLISPFDMYLDTKIYDNPNEQIVSDILQKLKRLLEIEVIYFRQAEPLRMILFEKYKENGKQFCALLEDNQKFISQLKLINFMNKQQYKYSSQDIFCLKKRIKCSEENISSEQFIKYCPLLPFKVMISKSPDYRLITIRQPSLETPKSAQLFKRKSIDRFIPEKPLITIESPFPQEEKILQQAASVPLLKQVEMSNYEFYTGKKPVNTPTLKNFRFPSSQQNYEFSIKNYQKNVHLQDYKATQQGVYFGQNQKITIPTFSRINPPLDNKKNQNQIIDKFLRPSRSRKDGLLEKQFIQGGNNQSNQNKNSQRTVKNDQTVKILDTNVLNEYMHPIFEQQDQILDSDNLTNTRKQNIFDNVNSNQQQLPFNTLFYSKQKFNFPLNSGNLNPKNQFQTQKMTQNYVTAPMLQEQKILQY</sequence>